<dbReference type="InterPro" id="IPR050490">
    <property type="entry name" value="Bact_solute-bd_prot1"/>
</dbReference>
<dbReference type="PANTHER" id="PTHR43649:SF33">
    <property type="entry name" value="POLYGALACTURONAN_RHAMNOGALACTURONAN-BINDING PROTEIN YTCQ"/>
    <property type="match status" value="1"/>
</dbReference>
<dbReference type="PANTHER" id="PTHR43649">
    <property type="entry name" value="ARABINOSE-BINDING PROTEIN-RELATED"/>
    <property type="match status" value="1"/>
</dbReference>
<sequence length="447" mass="48084">MSSASSSSSPASRRKVLTAAVAAAAALCLTLSACGGSEDSAAGDGKPVTLTFWGWAKGTKEVVDAFNASHKDIKVDYKEIPSGNAGGYAKLSNAVKAGNAPDVFNVEYPQLPDFVSQGAVRDISEYVTPDVEGQYLPQAVELTTLGGKKWALPLDVAPQTFYYREDVFEKAKISSPPKTWEEFRADAEKIKKADPKARIATFFPDDASAFEAMAWQAGARWFETGKDSWKVDFQQSATRRTADFWQRLISEDLIRVTPSFSQQWTASLQKGQTVGYLGASWGAGVLGETVPDQSGKWRAAPLPSWDGKPASGMVGGTTFAVAKDSEHAEAAVEFAKWATTTEAGFKARIATGTSSAYPAAPQLVPVAQKAFKTGFLGGQDVYALNRKGAVSINERWTWGPVMGVTNNSLKDSFAELESGGGDLFASVRRAQRDTEKELRNRGIEVSR</sequence>
<evidence type="ECO:0000313" key="7">
    <source>
        <dbReference type="EMBL" id="AJE81354.1"/>
    </source>
</evidence>
<keyword evidence="2 6" id="KW-0732">Signal</keyword>
<evidence type="ECO:0000256" key="6">
    <source>
        <dbReference type="SAM" id="SignalP"/>
    </source>
</evidence>
<keyword evidence="3" id="KW-0472">Membrane</keyword>
<evidence type="ECO:0000256" key="1">
    <source>
        <dbReference type="ARBA" id="ARBA00022475"/>
    </source>
</evidence>
<organism evidence="7 8">
    <name type="scientific">Streptomyces albus (strain ATCC 21838 / DSM 41398 / FERM P-419 / JCM 4703 / NBRC 107858)</name>
    <dbReference type="NCBI Taxonomy" id="1081613"/>
    <lineage>
        <taxon>Bacteria</taxon>
        <taxon>Bacillati</taxon>
        <taxon>Actinomycetota</taxon>
        <taxon>Actinomycetes</taxon>
        <taxon>Kitasatosporales</taxon>
        <taxon>Streptomycetaceae</taxon>
        <taxon>Streptomyces</taxon>
    </lineage>
</organism>
<evidence type="ECO:0000256" key="5">
    <source>
        <dbReference type="ARBA" id="ARBA00023288"/>
    </source>
</evidence>
<dbReference type="InterPro" id="IPR006059">
    <property type="entry name" value="SBP"/>
</dbReference>
<dbReference type="InterPro" id="IPR006311">
    <property type="entry name" value="TAT_signal"/>
</dbReference>
<keyword evidence="5 7" id="KW-0449">Lipoprotein</keyword>
<accession>A0A0B5EIR9</accession>
<keyword evidence="8" id="KW-1185">Reference proteome</keyword>
<dbReference type="KEGG" id="sals:SLNWT_0978"/>
<dbReference type="CDD" id="cd13585">
    <property type="entry name" value="PBP2_TMBP_like"/>
    <property type="match status" value="1"/>
</dbReference>
<dbReference type="PROSITE" id="PS51318">
    <property type="entry name" value="TAT"/>
    <property type="match status" value="1"/>
</dbReference>
<name>A0A0B5EIR9_STRA4</name>
<evidence type="ECO:0000313" key="8">
    <source>
        <dbReference type="Proteomes" id="UP000031523"/>
    </source>
</evidence>
<gene>
    <name evidence="7" type="ORF">SLNWT_0978</name>
</gene>
<dbReference type="SUPFAM" id="SSF53850">
    <property type="entry name" value="Periplasmic binding protein-like II"/>
    <property type="match status" value="1"/>
</dbReference>
<evidence type="ECO:0000256" key="3">
    <source>
        <dbReference type="ARBA" id="ARBA00023136"/>
    </source>
</evidence>
<reference evidence="7 8" key="1">
    <citation type="submission" date="2015-01" db="EMBL/GenBank/DDBJ databases">
        <title>Enhanced salinomycin production by adjusting the supply of polyketide extender units in Streptomyce albus DSM 41398.</title>
        <authorList>
            <person name="Lu C."/>
        </authorList>
    </citation>
    <scope>NUCLEOTIDE SEQUENCE [LARGE SCALE GENOMIC DNA]</scope>
    <source>
        <strain evidence="8">ATCC 21838 / DSM 41398 / FERM P-419 / JCM 4703 / NBRC 107858</strain>
    </source>
</reference>
<keyword evidence="4" id="KW-0564">Palmitate</keyword>
<feature type="chain" id="PRO_5039002468" evidence="6">
    <location>
        <begin position="34"/>
        <end position="447"/>
    </location>
</feature>
<dbReference type="EMBL" id="CP010519">
    <property type="protein sequence ID" value="AJE81354.1"/>
    <property type="molecule type" value="Genomic_DNA"/>
</dbReference>
<evidence type="ECO:0000256" key="2">
    <source>
        <dbReference type="ARBA" id="ARBA00022729"/>
    </source>
</evidence>
<keyword evidence="1" id="KW-1003">Cell membrane</keyword>
<proteinExistence type="predicted"/>
<dbReference type="Gene3D" id="3.40.190.10">
    <property type="entry name" value="Periplasmic binding protein-like II"/>
    <property type="match status" value="1"/>
</dbReference>
<protein>
    <submittedName>
        <fullName evidence="7">Putative solute-binding lipoprotein</fullName>
    </submittedName>
</protein>
<feature type="signal peptide" evidence="6">
    <location>
        <begin position="1"/>
        <end position="33"/>
    </location>
</feature>
<dbReference type="Pfam" id="PF01547">
    <property type="entry name" value="SBP_bac_1"/>
    <property type="match status" value="1"/>
</dbReference>
<dbReference type="AlphaFoldDB" id="A0A0B5EIR9"/>
<evidence type="ECO:0000256" key="4">
    <source>
        <dbReference type="ARBA" id="ARBA00023139"/>
    </source>
</evidence>
<dbReference type="Proteomes" id="UP000031523">
    <property type="component" value="Chromosome"/>
</dbReference>